<dbReference type="Proteomes" id="UP001217325">
    <property type="component" value="Unassembled WGS sequence"/>
</dbReference>
<feature type="transmembrane region" description="Helical" evidence="1">
    <location>
        <begin position="9"/>
        <end position="27"/>
    </location>
</feature>
<protein>
    <submittedName>
        <fullName evidence="2">Uncharacterized protein</fullName>
    </submittedName>
</protein>
<name>A0AAW6LC75_RHOSG</name>
<evidence type="ECO:0000313" key="3">
    <source>
        <dbReference type="Proteomes" id="UP001217325"/>
    </source>
</evidence>
<dbReference type="AlphaFoldDB" id="A0AAW6LC75"/>
<comment type="caution">
    <text evidence="2">The sequence shown here is derived from an EMBL/GenBank/DDBJ whole genome shotgun (WGS) entry which is preliminary data.</text>
</comment>
<reference evidence="2" key="1">
    <citation type="submission" date="2023-02" db="EMBL/GenBank/DDBJ databases">
        <title>A novel hydrolase synthesized by Rhodococcus erythropolis HQ is responsible for the detoxification of Zearalenone.</title>
        <authorList>
            <person name="Hu J."/>
            <person name="Xu J."/>
        </authorList>
    </citation>
    <scope>NUCLEOTIDE SEQUENCE</scope>
    <source>
        <strain evidence="2">HQ</strain>
    </source>
</reference>
<proteinExistence type="predicted"/>
<evidence type="ECO:0000313" key="2">
    <source>
        <dbReference type="EMBL" id="MDE8643378.1"/>
    </source>
</evidence>
<keyword evidence="1" id="KW-0812">Transmembrane</keyword>
<dbReference type="RefSeq" id="WP_080961075.1">
    <property type="nucleotide sequence ID" value="NZ_CP089606.1"/>
</dbReference>
<accession>A0AAW6LC75</accession>
<evidence type="ECO:0000256" key="1">
    <source>
        <dbReference type="SAM" id="Phobius"/>
    </source>
</evidence>
<gene>
    <name evidence="2" type="ORF">PXH69_00365</name>
</gene>
<organism evidence="2 3">
    <name type="scientific">Rhodococcus qingshengii</name>
    <dbReference type="NCBI Taxonomy" id="334542"/>
    <lineage>
        <taxon>Bacteria</taxon>
        <taxon>Bacillati</taxon>
        <taxon>Actinomycetota</taxon>
        <taxon>Actinomycetes</taxon>
        <taxon>Mycobacteriales</taxon>
        <taxon>Nocardiaceae</taxon>
        <taxon>Rhodococcus</taxon>
        <taxon>Rhodococcus erythropolis group</taxon>
    </lineage>
</organism>
<keyword evidence="1" id="KW-0472">Membrane</keyword>
<keyword evidence="1" id="KW-1133">Transmembrane helix</keyword>
<dbReference type="EMBL" id="JARDXE010000001">
    <property type="protein sequence ID" value="MDE8643378.1"/>
    <property type="molecule type" value="Genomic_DNA"/>
</dbReference>
<sequence>MGSRNSRRWGYALTALAVIASGISVFGPQSFPGREPTFTGATAWNIDPDGTITEITDSDLVAETTFEDPPPLRASAVVREFHAEEGWGVLDAAEIPGGCWVFYSEIVATGYRVLTPGQLVDLEYEDLVAQYGSDAHQDGYRYRATSVHP</sequence>